<feature type="region of interest" description="Disordered" evidence="1">
    <location>
        <begin position="156"/>
        <end position="179"/>
    </location>
</feature>
<feature type="region of interest" description="Disordered" evidence="1">
    <location>
        <begin position="1"/>
        <end position="113"/>
    </location>
</feature>
<accession>A0A1I8NIX3</accession>
<evidence type="ECO:0000313" key="2">
    <source>
        <dbReference type="EnsemblMetazoa" id="MDOA015910-PA"/>
    </source>
</evidence>
<feature type="region of interest" description="Disordered" evidence="1">
    <location>
        <begin position="319"/>
        <end position="340"/>
    </location>
</feature>
<feature type="region of interest" description="Disordered" evidence="1">
    <location>
        <begin position="562"/>
        <end position="595"/>
    </location>
</feature>
<feature type="region of interest" description="Disordered" evidence="1">
    <location>
        <begin position="939"/>
        <end position="964"/>
    </location>
</feature>
<feature type="region of interest" description="Disordered" evidence="1">
    <location>
        <begin position="214"/>
        <end position="257"/>
    </location>
</feature>
<name>A0A1I8NIX3_MUSDO</name>
<feature type="compositionally biased region" description="Low complexity" evidence="1">
    <location>
        <begin position="17"/>
        <end position="52"/>
    </location>
</feature>
<feature type="compositionally biased region" description="Low complexity" evidence="1">
    <location>
        <begin position="500"/>
        <end position="535"/>
    </location>
</feature>
<feature type="compositionally biased region" description="Polar residues" evidence="1">
    <location>
        <begin position="463"/>
        <end position="476"/>
    </location>
</feature>
<gene>
    <name evidence="2" type="primary">105261764</name>
</gene>
<dbReference type="EnsemblMetazoa" id="MDOA015910-RA">
    <property type="protein sequence ID" value="MDOA015910-PA"/>
    <property type="gene ID" value="MDOA015910"/>
</dbReference>
<dbReference type="AlphaFoldDB" id="A0A1I8NIX3"/>
<feature type="compositionally biased region" description="Low complexity" evidence="1">
    <location>
        <begin position="705"/>
        <end position="719"/>
    </location>
</feature>
<feature type="compositionally biased region" description="Low complexity" evidence="1">
    <location>
        <begin position="571"/>
        <end position="595"/>
    </location>
</feature>
<sequence>PPSDKHESYESPEVTLAKAKSLPKPKTASSPPSAAKTTANTNSSSSFSSNNKNHAKKSLDSAAANHHLAFNKLDHESSTASIKDPYNPNTTTTTPQSSLSPTSPTTTATMPFSINNVSKIKSSNEQQQQEQLQAAALPLGNSLKTINAQTLQKPQITQNPPLSQHHHHRPLKPLTPSRLKSENKLNNFATANSNDGKKVNFCIPEKETALKLNRGRNNSWISPSASASASSSTSSSMEENNVKEEETPSGGGQQNPLASHSMLVRRSPGAAYPGKLLNKNIVFNGTYPIDMPLQNRFKNYDPEANCGIDENQLYEATYHQDASSNDEEYDDEDEEEEEYDENNFYEDEDDNGYLEYKQQQQLHDLESLNSHYHLHHRHQKHKQLLSSYGIIKAPTSSSSSSSMAKLSQKPAHQVWSMQELINDPSIPLNYKKMCNEVEQSLQQFEKYIDAKTAKGGGGGGGEVTTTDKNMKTSFKSSHIPPPVPPSDKHESYESPEVTLAKAKSLPKPKTASSPPSAAKTTANTNSSSSFSSNNKNHAKKSLDSAAANHHLAFNKLDYESSTASIKDPYNPNTTTTTPQSSLSPTSPTTTTTMPFSINNVSKIKSSNEQQQQEQLQAAALPLGNSLKTINAQTLQKPQITQNPPLSQHHHHRPLKPLTPSRLKSENKLNNFATANSNDGKKVNFCIPEKETALKLNRGRNNSWISPSASASASSSTSSSMEDNNVREEETPSGGGQQNPLALNKNPLASHSMLVRRSPGHAYPGKLLNKNIVFNGTYPIDMPLQNRFKNYDPEANCGIDENQLYEATYQDASSNDGEYEDEEEEYDENNYYDEEDDNGYFEYKQQQQQLHDLESLNSHYHLHHRHQKHKQLLSSYGIIKAPTTSSSSSSMAKLSQKPAHQVWSMQELINDPSIPLNYKKMCNEVEQSLQQFEKYIDAKTAKGGGGGGGEVTTTDKNMKTSFKSSHIPPPVVKTFNIDDPIIDFKKNN</sequence>
<proteinExistence type="predicted"/>
<feature type="compositionally biased region" description="Low complexity" evidence="1">
    <location>
        <begin position="88"/>
        <end position="113"/>
    </location>
</feature>
<dbReference type="InterPro" id="IPR053361">
    <property type="entry name" value="Vulval_dev_neg_regulator"/>
</dbReference>
<organism evidence="2">
    <name type="scientific">Musca domestica</name>
    <name type="common">House fly</name>
    <dbReference type="NCBI Taxonomy" id="7370"/>
    <lineage>
        <taxon>Eukaryota</taxon>
        <taxon>Metazoa</taxon>
        <taxon>Ecdysozoa</taxon>
        <taxon>Arthropoda</taxon>
        <taxon>Hexapoda</taxon>
        <taxon>Insecta</taxon>
        <taxon>Pterygota</taxon>
        <taxon>Neoptera</taxon>
        <taxon>Endopterygota</taxon>
        <taxon>Diptera</taxon>
        <taxon>Brachycera</taxon>
        <taxon>Muscomorpha</taxon>
        <taxon>Muscoidea</taxon>
        <taxon>Muscidae</taxon>
        <taxon>Musca</taxon>
    </lineage>
</organism>
<dbReference type="STRING" id="7370.A0A1I8NIX3"/>
<feature type="region of interest" description="Disordered" evidence="1">
    <location>
        <begin position="639"/>
        <end position="662"/>
    </location>
</feature>
<feature type="compositionally biased region" description="Low complexity" evidence="1">
    <location>
        <begin position="222"/>
        <end position="236"/>
    </location>
</feature>
<feature type="region of interest" description="Disordered" evidence="1">
    <location>
        <begin position="452"/>
        <end position="542"/>
    </location>
</feature>
<feature type="compositionally biased region" description="Acidic residues" evidence="1">
    <location>
        <begin position="324"/>
        <end position="340"/>
    </location>
</feature>
<dbReference type="PANTHER" id="PTHR48233">
    <property type="entry name" value="MUCIN 4B, ISOFORM B-RELATED"/>
    <property type="match status" value="1"/>
</dbReference>
<protein>
    <submittedName>
        <fullName evidence="2">Uncharacterized protein</fullName>
    </submittedName>
</protein>
<dbReference type="VEuPathDB" id="VectorBase:MDOA015910"/>
<feature type="region of interest" description="Disordered" evidence="1">
    <location>
        <begin position="697"/>
        <end position="743"/>
    </location>
</feature>
<dbReference type="PANTHER" id="PTHR48233:SF5">
    <property type="entry name" value="BRINKER"/>
    <property type="match status" value="1"/>
</dbReference>
<evidence type="ECO:0000256" key="1">
    <source>
        <dbReference type="SAM" id="MobiDB-lite"/>
    </source>
</evidence>
<feature type="compositionally biased region" description="Polar residues" evidence="1">
    <location>
        <begin position="950"/>
        <end position="963"/>
    </location>
</feature>
<reference evidence="2" key="1">
    <citation type="submission" date="2020-05" db="UniProtKB">
        <authorList>
            <consortium name="EnsemblMetazoa"/>
        </authorList>
    </citation>
    <scope>IDENTIFICATION</scope>
    <source>
        <strain evidence="2">Aabys</strain>
    </source>
</reference>